<dbReference type="EMBL" id="JABSTQ010009725">
    <property type="protein sequence ID" value="KAG0426359.1"/>
    <property type="molecule type" value="Genomic_DNA"/>
</dbReference>
<comment type="caution">
    <text evidence="1">The sequence shown here is derived from an EMBL/GenBank/DDBJ whole genome shotgun (WGS) entry which is preliminary data.</text>
</comment>
<sequence length="197" mass="21621">MVLCFVLMQLCIGASEAVLNATREVITSPDVAKPTSPYSQAICVGDTMYLSGQTGTDPQTKSLVPGGIIPETRQVLTNLDKVLEAGRMNRTNVVRCTVYLADMKDYDDMNKIYGESRPSLLGTKASVLAMPKHLPCQRLDHLTPPGLEAIFVEVFCKHGKLLLVSTCCPPSLREQSYALLQESLQRVDPSRFSALFI</sequence>
<reference evidence="1 2" key="1">
    <citation type="journal article" date="2020" name="Cell">
        <title>Large-Scale Comparative Analyses of Tick Genomes Elucidate Their Genetic Diversity and Vector Capacities.</title>
        <authorList>
            <consortium name="Tick Genome and Microbiome Consortium (TIGMIC)"/>
            <person name="Jia N."/>
            <person name="Wang J."/>
            <person name="Shi W."/>
            <person name="Du L."/>
            <person name="Sun Y."/>
            <person name="Zhan W."/>
            <person name="Jiang J.F."/>
            <person name="Wang Q."/>
            <person name="Zhang B."/>
            <person name="Ji P."/>
            <person name="Bell-Sakyi L."/>
            <person name="Cui X.M."/>
            <person name="Yuan T.T."/>
            <person name="Jiang B.G."/>
            <person name="Yang W.F."/>
            <person name="Lam T.T."/>
            <person name="Chang Q.C."/>
            <person name="Ding S.J."/>
            <person name="Wang X.J."/>
            <person name="Zhu J.G."/>
            <person name="Ruan X.D."/>
            <person name="Zhao L."/>
            <person name="Wei J.T."/>
            <person name="Ye R.Z."/>
            <person name="Que T.C."/>
            <person name="Du C.H."/>
            <person name="Zhou Y.H."/>
            <person name="Cheng J.X."/>
            <person name="Dai P.F."/>
            <person name="Guo W.B."/>
            <person name="Han X.H."/>
            <person name="Huang E.J."/>
            <person name="Li L.F."/>
            <person name="Wei W."/>
            <person name="Gao Y.C."/>
            <person name="Liu J.Z."/>
            <person name="Shao H.Z."/>
            <person name="Wang X."/>
            <person name="Wang C.C."/>
            <person name="Yang T.C."/>
            <person name="Huo Q.B."/>
            <person name="Li W."/>
            <person name="Chen H.Y."/>
            <person name="Chen S.E."/>
            <person name="Zhou L.G."/>
            <person name="Ni X.B."/>
            <person name="Tian J.H."/>
            <person name="Sheng Y."/>
            <person name="Liu T."/>
            <person name="Pan Y.S."/>
            <person name="Xia L.Y."/>
            <person name="Li J."/>
            <person name="Zhao F."/>
            <person name="Cao W.C."/>
        </authorList>
    </citation>
    <scope>NUCLEOTIDE SEQUENCE [LARGE SCALE GENOMIC DNA]</scope>
    <source>
        <strain evidence="1">Iper-2018</strain>
    </source>
</reference>
<keyword evidence="2" id="KW-1185">Reference proteome</keyword>
<organism evidence="1 2">
    <name type="scientific">Ixodes persulcatus</name>
    <name type="common">Taiga tick</name>
    <dbReference type="NCBI Taxonomy" id="34615"/>
    <lineage>
        <taxon>Eukaryota</taxon>
        <taxon>Metazoa</taxon>
        <taxon>Ecdysozoa</taxon>
        <taxon>Arthropoda</taxon>
        <taxon>Chelicerata</taxon>
        <taxon>Arachnida</taxon>
        <taxon>Acari</taxon>
        <taxon>Parasitiformes</taxon>
        <taxon>Ixodida</taxon>
        <taxon>Ixodoidea</taxon>
        <taxon>Ixodidae</taxon>
        <taxon>Ixodinae</taxon>
        <taxon>Ixodes</taxon>
    </lineage>
</organism>
<name>A0AC60PZ22_IXOPE</name>
<protein>
    <submittedName>
        <fullName evidence="1">Uncharacterized protein</fullName>
    </submittedName>
</protein>
<dbReference type="Proteomes" id="UP000805193">
    <property type="component" value="Unassembled WGS sequence"/>
</dbReference>
<evidence type="ECO:0000313" key="1">
    <source>
        <dbReference type="EMBL" id="KAG0426359.1"/>
    </source>
</evidence>
<accession>A0AC60PZ22</accession>
<evidence type="ECO:0000313" key="2">
    <source>
        <dbReference type="Proteomes" id="UP000805193"/>
    </source>
</evidence>
<gene>
    <name evidence="1" type="ORF">HPB47_026529</name>
</gene>
<proteinExistence type="predicted"/>